<dbReference type="PANTHER" id="PTHR47589:SF5">
    <property type="entry name" value="CHALCONE ISOMERASE DOMAIN-CONTAINING PROTEIN"/>
    <property type="match status" value="1"/>
</dbReference>
<reference evidence="1 2" key="1">
    <citation type="submission" date="2024-01" db="EMBL/GenBank/DDBJ databases">
        <authorList>
            <person name="Waweru B."/>
        </authorList>
    </citation>
    <scope>NUCLEOTIDE SEQUENCE [LARGE SCALE GENOMIC DNA]</scope>
</reference>
<protein>
    <submittedName>
        <fullName evidence="1">Uncharacterized protein</fullName>
    </submittedName>
</protein>
<proteinExistence type="predicted"/>
<dbReference type="Proteomes" id="UP001314170">
    <property type="component" value="Unassembled WGS sequence"/>
</dbReference>
<dbReference type="AlphaFoldDB" id="A0AAV1S562"/>
<keyword evidence="2" id="KW-1185">Reference proteome</keyword>
<dbReference type="GO" id="GO:0006631">
    <property type="term" value="P:fatty acid metabolic process"/>
    <property type="evidence" value="ECO:0007669"/>
    <property type="project" value="TreeGrafter"/>
</dbReference>
<name>A0AAV1S562_9ROSI</name>
<dbReference type="PANTHER" id="PTHR47589">
    <property type="entry name" value="FATTY-ACID-BINDING PROTEIN 1"/>
    <property type="match status" value="1"/>
</dbReference>
<gene>
    <name evidence="1" type="ORF">DCAF_LOCUS19261</name>
</gene>
<evidence type="ECO:0000313" key="2">
    <source>
        <dbReference type="Proteomes" id="UP001314170"/>
    </source>
</evidence>
<dbReference type="GO" id="GO:0005504">
    <property type="term" value="F:fatty acid binding"/>
    <property type="evidence" value="ECO:0007669"/>
    <property type="project" value="TreeGrafter"/>
</dbReference>
<accession>A0AAV1S562</accession>
<dbReference type="GO" id="GO:0009570">
    <property type="term" value="C:chloroplast stroma"/>
    <property type="evidence" value="ECO:0007669"/>
    <property type="project" value="TreeGrafter"/>
</dbReference>
<dbReference type="EMBL" id="CAWUPB010001173">
    <property type="protein sequence ID" value="CAK7346584.1"/>
    <property type="molecule type" value="Genomic_DNA"/>
</dbReference>
<organism evidence="1 2">
    <name type="scientific">Dovyalis caffra</name>
    <dbReference type="NCBI Taxonomy" id="77055"/>
    <lineage>
        <taxon>Eukaryota</taxon>
        <taxon>Viridiplantae</taxon>
        <taxon>Streptophyta</taxon>
        <taxon>Embryophyta</taxon>
        <taxon>Tracheophyta</taxon>
        <taxon>Spermatophyta</taxon>
        <taxon>Magnoliopsida</taxon>
        <taxon>eudicotyledons</taxon>
        <taxon>Gunneridae</taxon>
        <taxon>Pentapetalae</taxon>
        <taxon>rosids</taxon>
        <taxon>fabids</taxon>
        <taxon>Malpighiales</taxon>
        <taxon>Salicaceae</taxon>
        <taxon>Flacourtieae</taxon>
        <taxon>Dovyalis</taxon>
    </lineage>
</organism>
<comment type="caution">
    <text evidence="1">The sequence shown here is derived from an EMBL/GenBank/DDBJ whole genome shotgun (WGS) entry which is preliminary data.</text>
</comment>
<evidence type="ECO:0000313" key="1">
    <source>
        <dbReference type="EMBL" id="CAK7346584.1"/>
    </source>
</evidence>
<sequence length="210" mass="23807">MAYLIVENRKRIRSGHSLNDATIEQAQNKKDLMKKYGKLFVPELKESKEFKEGIMGGDICMTPDEEIRKTLRFELKESKEFKEGIMGGDICMIVRLRIVYGTLSFRSVRSAFEESTKAVRKSLGNQITSSFGGAITSCRKKKYDNNNNDLLVRDAVSSVQLFPPFKPRFKDGYKIPRGDIGFEGAWTWTSHNKDMPNTSGLHFSASGFIS</sequence>
<dbReference type="InterPro" id="IPR044228">
    <property type="entry name" value="FAP1"/>
</dbReference>